<evidence type="ECO:0000313" key="2">
    <source>
        <dbReference type="EMBL" id="GII24755.1"/>
    </source>
</evidence>
<dbReference type="SUPFAM" id="SSF82607">
    <property type="entry name" value="YbaB-like"/>
    <property type="match status" value="1"/>
</dbReference>
<dbReference type="Pfam" id="PF02575">
    <property type="entry name" value="YbaB_DNA_bd"/>
    <property type="match status" value="1"/>
</dbReference>
<keyword evidence="3" id="KW-1185">Reference proteome</keyword>
<evidence type="ECO:0008006" key="4">
    <source>
        <dbReference type="Google" id="ProtNLM"/>
    </source>
</evidence>
<accession>A0A8J3X1S7</accession>
<evidence type="ECO:0000256" key="1">
    <source>
        <dbReference type="SAM" id="MobiDB-lite"/>
    </source>
</evidence>
<gene>
    <name evidence="2" type="ORF">Pme01_43520</name>
</gene>
<dbReference type="AlphaFoldDB" id="A0A8J3X1S7"/>
<comment type="caution">
    <text evidence="2">The sequence shown here is derived from an EMBL/GenBank/DDBJ whole genome shotgun (WGS) entry which is preliminary data.</text>
</comment>
<name>A0A8J3X1S7_9ACTN</name>
<dbReference type="InterPro" id="IPR004401">
    <property type="entry name" value="YbaB/EbfC"/>
</dbReference>
<dbReference type="EMBL" id="BOON01000041">
    <property type="protein sequence ID" value="GII24755.1"/>
    <property type="molecule type" value="Genomic_DNA"/>
</dbReference>
<protein>
    <recommendedName>
        <fullName evidence="4">YbaB/EbfC family DNA-binding protein</fullName>
    </recommendedName>
</protein>
<organism evidence="2 3">
    <name type="scientific">Planosporangium mesophilum</name>
    <dbReference type="NCBI Taxonomy" id="689768"/>
    <lineage>
        <taxon>Bacteria</taxon>
        <taxon>Bacillati</taxon>
        <taxon>Actinomycetota</taxon>
        <taxon>Actinomycetes</taxon>
        <taxon>Micromonosporales</taxon>
        <taxon>Micromonosporaceae</taxon>
        <taxon>Planosporangium</taxon>
    </lineage>
</organism>
<dbReference type="InterPro" id="IPR036894">
    <property type="entry name" value="YbaB-like_sf"/>
</dbReference>
<evidence type="ECO:0000313" key="3">
    <source>
        <dbReference type="Proteomes" id="UP000599074"/>
    </source>
</evidence>
<dbReference type="RefSeq" id="WP_239088388.1">
    <property type="nucleotide sequence ID" value="NZ_BOON01000041.1"/>
</dbReference>
<proteinExistence type="predicted"/>
<reference evidence="2" key="1">
    <citation type="submission" date="2021-01" db="EMBL/GenBank/DDBJ databases">
        <title>Whole genome shotgun sequence of Planosporangium mesophilum NBRC 109066.</title>
        <authorList>
            <person name="Komaki H."/>
            <person name="Tamura T."/>
        </authorList>
    </citation>
    <scope>NUCLEOTIDE SEQUENCE</scope>
    <source>
        <strain evidence="2">NBRC 109066</strain>
    </source>
</reference>
<dbReference type="GO" id="GO:0003677">
    <property type="term" value="F:DNA binding"/>
    <property type="evidence" value="ECO:0007669"/>
    <property type="project" value="InterPro"/>
</dbReference>
<feature type="region of interest" description="Disordered" evidence="1">
    <location>
        <begin position="95"/>
        <end position="126"/>
    </location>
</feature>
<sequence length="126" mass="13488">MQDPGGYDLGAMSQRLSWVAEDLRRAGDQLRQAVDGAESLSYEAASSDGLVRISVNGRGRVTSLELSPYVLRQDPDTLDAALTATLNDALGQARAGSRQALSEALPPHLRAGIEQTVDDARREGPR</sequence>
<dbReference type="Proteomes" id="UP000599074">
    <property type="component" value="Unassembled WGS sequence"/>
</dbReference>
<dbReference type="Gene3D" id="3.30.1310.10">
    <property type="entry name" value="Nucleoid-associated protein YbaB-like domain"/>
    <property type="match status" value="1"/>
</dbReference>